<name>A0ACD5U9F6_AVESA</name>
<protein>
    <submittedName>
        <fullName evidence="1">Uncharacterized protein</fullName>
    </submittedName>
</protein>
<dbReference type="EnsemblPlants" id="AVESA.00010b.r2.2AG0210280.1">
    <property type="protein sequence ID" value="AVESA.00010b.r2.2AG0210280.1.CDS.1"/>
    <property type="gene ID" value="AVESA.00010b.r2.2AG0210280"/>
</dbReference>
<evidence type="ECO:0000313" key="1">
    <source>
        <dbReference type="EnsemblPlants" id="AVESA.00010b.r2.2AG0210280.1.CDS.1"/>
    </source>
</evidence>
<reference evidence="1" key="1">
    <citation type="submission" date="2021-05" db="EMBL/GenBank/DDBJ databases">
        <authorList>
            <person name="Scholz U."/>
            <person name="Mascher M."/>
            <person name="Fiebig A."/>
        </authorList>
    </citation>
    <scope>NUCLEOTIDE SEQUENCE [LARGE SCALE GENOMIC DNA]</scope>
</reference>
<organism evidence="1 2">
    <name type="scientific">Avena sativa</name>
    <name type="common">Oat</name>
    <dbReference type="NCBI Taxonomy" id="4498"/>
    <lineage>
        <taxon>Eukaryota</taxon>
        <taxon>Viridiplantae</taxon>
        <taxon>Streptophyta</taxon>
        <taxon>Embryophyta</taxon>
        <taxon>Tracheophyta</taxon>
        <taxon>Spermatophyta</taxon>
        <taxon>Magnoliopsida</taxon>
        <taxon>Liliopsida</taxon>
        <taxon>Poales</taxon>
        <taxon>Poaceae</taxon>
        <taxon>BOP clade</taxon>
        <taxon>Pooideae</taxon>
        <taxon>Poodae</taxon>
        <taxon>Poeae</taxon>
        <taxon>Poeae Chloroplast Group 1 (Aveneae type)</taxon>
        <taxon>Aveninae</taxon>
        <taxon>Avena</taxon>
    </lineage>
</organism>
<accession>A0ACD5U9F6</accession>
<sequence length="508" mass="56947">MVHHHRATLLLHHNQHSKAGDALLLMLAGFAVASCLLLLLPSSPFSAAMDDLLLQLGKTRCDQESRAPSPCSAVANGTICCDRTARRTDVCVMRGDIRTHAASNSLFLLLPANSSAARASDERIRPYTRKWESSVMSTIDELRLRATTEPEPEPARCDVRHNVTAVVFSTGGYTGNVYHEFNDGIIPLYITARRYDKKVVFVMLEYHDWWITKYGHIVEQLSDYAPVDFANDTRTHCFREAVVGLRIHDELAIDASRMPGNQGIQDFRHMLDDAYRDRIKAIVEEEEEKAVADSEAGLPPPPRSSSSSSSSVGGGMKILRATEPLGDDKPRLVIVSRNGSRAIENEADLVRAAAGAGFHVELLQPRPDTELAEMYRVLNGSDVMVGVHGAAMTHFLFMRPGSVFIQVVPLGTDWAAENYYGQPARRLGLRYIPYKILKSESSLYRRYSSDDPVLTDPVTVNAKGWQVTKKVYLDGQNVRLDMARFRRRLREAYAHWATQRRRQQSNRL</sequence>
<keyword evidence="2" id="KW-1185">Reference proteome</keyword>
<proteinExistence type="predicted"/>
<evidence type="ECO:0000313" key="2">
    <source>
        <dbReference type="Proteomes" id="UP001732700"/>
    </source>
</evidence>
<reference evidence="1" key="2">
    <citation type="submission" date="2025-09" db="UniProtKB">
        <authorList>
            <consortium name="EnsemblPlants"/>
        </authorList>
    </citation>
    <scope>IDENTIFICATION</scope>
</reference>
<dbReference type="Proteomes" id="UP001732700">
    <property type="component" value="Chromosome 2A"/>
</dbReference>